<evidence type="ECO:0000313" key="3">
    <source>
        <dbReference type="EMBL" id="RAV18954.1"/>
    </source>
</evidence>
<evidence type="ECO:0000256" key="1">
    <source>
        <dbReference type="SAM" id="MobiDB-lite"/>
    </source>
</evidence>
<evidence type="ECO:0000313" key="4">
    <source>
        <dbReference type="Proteomes" id="UP000250369"/>
    </source>
</evidence>
<name>A0A329MGG6_9BACL</name>
<keyword evidence="2" id="KW-0812">Transmembrane</keyword>
<reference evidence="3 4" key="1">
    <citation type="journal article" date="2009" name="Int. J. Syst. Evol. Microbiol.">
        <title>Paenibacillus contaminans sp. nov., isolated from a contaminated laboratory plate.</title>
        <authorList>
            <person name="Chou J.H."/>
            <person name="Lee J.H."/>
            <person name="Lin M.C."/>
            <person name="Chang P.S."/>
            <person name="Arun A.B."/>
            <person name="Young C.C."/>
            <person name="Chen W.M."/>
        </authorList>
    </citation>
    <scope>NUCLEOTIDE SEQUENCE [LARGE SCALE GENOMIC DNA]</scope>
    <source>
        <strain evidence="3 4">CKOBP-6</strain>
    </source>
</reference>
<gene>
    <name evidence="3" type="ORF">DQG23_22645</name>
</gene>
<dbReference type="EMBL" id="QMFB01000014">
    <property type="protein sequence ID" value="RAV18954.1"/>
    <property type="molecule type" value="Genomic_DNA"/>
</dbReference>
<accession>A0A329MGG6</accession>
<dbReference type="Proteomes" id="UP000250369">
    <property type="component" value="Unassembled WGS sequence"/>
</dbReference>
<proteinExistence type="predicted"/>
<protein>
    <submittedName>
        <fullName evidence="3">Uncharacterized protein</fullName>
    </submittedName>
</protein>
<evidence type="ECO:0000256" key="2">
    <source>
        <dbReference type="SAM" id="Phobius"/>
    </source>
</evidence>
<feature type="region of interest" description="Disordered" evidence="1">
    <location>
        <begin position="1"/>
        <end position="20"/>
    </location>
</feature>
<keyword evidence="4" id="KW-1185">Reference proteome</keyword>
<dbReference type="AlphaFoldDB" id="A0A329MGG6"/>
<dbReference type="RefSeq" id="WP_113033161.1">
    <property type="nucleotide sequence ID" value="NZ_QMFB01000014.1"/>
</dbReference>
<comment type="caution">
    <text evidence="3">The sequence shown here is derived from an EMBL/GenBank/DDBJ whole genome shotgun (WGS) entry which is preliminary data.</text>
</comment>
<feature type="transmembrane region" description="Helical" evidence="2">
    <location>
        <begin position="69"/>
        <end position="88"/>
    </location>
</feature>
<keyword evidence="2" id="KW-1133">Transmembrane helix</keyword>
<sequence length="136" mass="14137">MKRDDATHLGSKAEIGLKRESGLSEGRPILTGVPMASMAGGAGEVGEGKPSLLNGAIDAMESRPIARRVFLQGGVSTALLFIAGPYAARYLMNAAAKRTESASSSQKAQTFQNSGEGAVVADRTAALPSFSVHYLR</sequence>
<keyword evidence="2" id="KW-0472">Membrane</keyword>
<organism evidence="3 4">
    <name type="scientific">Paenibacillus contaminans</name>
    <dbReference type="NCBI Taxonomy" id="450362"/>
    <lineage>
        <taxon>Bacteria</taxon>
        <taxon>Bacillati</taxon>
        <taxon>Bacillota</taxon>
        <taxon>Bacilli</taxon>
        <taxon>Bacillales</taxon>
        <taxon>Paenibacillaceae</taxon>
        <taxon>Paenibacillus</taxon>
    </lineage>
</organism>